<dbReference type="SMART" id="SM00105">
    <property type="entry name" value="ArfGap"/>
    <property type="match status" value="1"/>
</dbReference>
<feature type="compositionally biased region" description="Low complexity" evidence="6">
    <location>
        <begin position="363"/>
        <end position="381"/>
    </location>
</feature>
<dbReference type="EMBL" id="JAEPRD010000021">
    <property type="protein sequence ID" value="KAG2208104.1"/>
    <property type="molecule type" value="Genomic_DNA"/>
</dbReference>
<evidence type="ECO:0000313" key="9">
    <source>
        <dbReference type="Proteomes" id="UP000603453"/>
    </source>
</evidence>
<feature type="compositionally biased region" description="Low complexity" evidence="6">
    <location>
        <begin position="323"/>
        <end position="343"/>
    </location>
</feature>
<dbReference type="Pfam" id="PF01412">
    <property type="entry name" value="ArfGap"/>
    <property type="match status" value="1"/>
</dbReference>
<name>A0A8H7VBA5_9FUNG</name>
<dbReference type="InterPro" id="IPR037278">
    <property type="entry name" value="ARFGAP/RecO"/>
</dbReference>
<proteinExistence type="predicted"/>
<evidence type="ECO:0000259" key="7">
    <source>
        <dbReference type="PROSITE" id="PS50115"/>
    </source>
</evidence>
<evidence type="ECO:0000256" key="6">
    <source>
        <dbReference type="SAM" id="MobiDB-lite"/>
    </source>
</evidence>
<comment type="caution">
    <text evidence="8">The sequence shown here is derived from an EMBL/GenBank/DDBJ whole genome shotgun (WGS) entry which is preliminary data.</text>
</comment>
<dbReference type="PANTHER" id="PTHR46395">
    <property type="entry name" value="ADP-RIBOSYLATION FACTOR GTPASE-ACTIVATING PROTEIN 1"/>
    <property type="match status" value="1"/>
</dbReference>
<dbReference type="PROSITE" id="PS50115">
    <property type="entry name" value="ARFGAP"/>
    <property type="match status" value="1"/>
</dbReference>
<dbReference type="GO" id="GO:0000139">
    <property type="term" value="C:Golgi membrane"/>
    <property type="evidence" value="ECO:0007669"/>
    <property type="project" value="TreeGrafter"/>
</dbReference>
<reference evidence="8" key="1">
    <citation type="submission" date="2020-12" db="EMBL/GenBank/DDBJ databases">
        <title>Metabolic potential, ecology and presence of endohyphal bacteria is reflected in genomic diversity of Mucoromycotina.</title>
        <authorList>
            <person name="Muszewska A."/>
            <person name="Okrasinska A."/>
            <person name="Steczkiewicz K."/>
            <person name="Drgas O."/>
            <person name="Orlowska M."/>
            <person name="Perlinska-Lenart U."/>
            <person name="Aleksandrzak-Piekarczyk T."/>
            <person name="Szatraj K."/>
            <person name="Zielenkiewicz U."/>
            <person name="Pilsyk S."/>
            <person name="Malc E."/>
            <person name="Mieczkowski P."/>
            <person name="Kruszewska J.S."/>
            <person name="Biernat P."/>
            <person name="Pawlowska J."/>
        </authorList>
    </citation>
    <scope>NUCLEOTIDE SEQUENCE</scope>
    <source>
        <strain evidence="8">WA0000017839</strain>
    </source>
</reference>
<feature type="non-terminal residue" evidence="8">
    <location>
        <position position="1"/>
    </location>
</feature>
<dbReference type="CDD" id="cd08830">
    <property type="entry name" value="ArfGap_ArfGap1"/>
    <property type="match status" value="1"/>
</dbReference>
<organism evidence="8 9">
    <name type="scientific">Mucor saturninus</name>
    <dbReference type="NCBI Taxonomy" id="64648"/>
    <lineage>
        <taxon>Eukaryota</taxon>
        <taxon>Fungi</taxon>
        <taxon>Fungi incertae sedis</taxon>
        <taxon>Mucoromycota</taxon>
        <taxon>Mucoromycotina</taxon>
        <taxon>Mucoromycetes</taxon>
        <taxon>Mucorales</taxon>
        <taxon>Mucorineae</taxon>
        <taxon>Mucoraceae</taxon>
        <taxon>Mucor</taxon>
    </lineage>
</organism>
<feature type="region of interest" description="Disordered" evidence="6">
    <location>
        <begin position="135"/>
        <end position="184"/>
    </location>
</feature>
<evidence type="ECO:0000256" key="3">
    <source>
        <dbReference type="ARBA" id="ARBA00022771"/>
    </source>
</evidence>
<keyword evidence="4" id="KW-0862">Zinc</keyword>
<evidence type="ECO:0000256" key="2">
    <source>
        <dbReference type="ARBA" id="ARBA00022723"/>
    </source>
</evidence>
<feature type="compositionally biased region" description="Low complexity" evidence="6">
    <location>
        <begin position="135"/>
        <end position="170"/>
    </location>
</feature>
<dbReference type="AlphaFoldDB" id="A0A8H7VBA5"/>
<feature type="region of interest" description="Disordered" evidence="6">
    <location>
        <begin position="321"/>
        <end position="405"/>
    </location>
</feature>
<accession>A0A8H7VBA5</accession>
<evidence type="ECO:0000256" key="1">
    <source>
        <dbReference type="ARBA" id="ARBA00022468"/>
    </source>
</evidence>
<evidence type="ECO:0000256" key="4">
    <source>
        <dbReference type="ARBA" id="ARBA00022833"/>
    </source>
</evidence>
<dbReference type="Proteomes" id="UP000603453">
    <property type="component" value="Unassembled WGS sequence"/>
</dbReference>
<keyword evidence="9" id="KW-1185">Reference proteome</keyword>
<keyword evidence="2" id="KW-0479">Metal-binding</keyword>
<dbReference type="PANTHER" id="PTHR46395:SF1">
    <property type="entry name" value="ADP-RIBOSYLATION FACTOR GTPASE-ACTIVATING PROTEIN 1"/>
    <property type="match status" value="1"/>
</dbReference>
<keyword evidence="1" id="KW-0343">GTPase activation</keyword>
<dbReference type="InterPro" id="IPR001164">
    <property type="entry name" value="ArfGAP_dom"/>
</dbReference>
<sequence>LCLKITMAEYKQKLYEIQRRQENRTCFDCPAPNPQWASVSHGIFICLDCSGVHRSFGVHISFVRSISMDKWFDDQLKKMDMGGNKNARDFFESQPDYSPSMAPLQKYSSRFAALYREKLAAEVEGKTWTPALSKATATPVATSTPTRTVTTAATRSLGSQRSNGSSGRNSPAFGGDSAAAGGLVSDKERNETYFATLGQANVNRDATLPPNQGGKFTGFGNPAFESPSSSRNATPGIDDIINDPMQALTKGWSLLSMGMEELGKVAAEGVKVAAQGAGQIGRYTNENYIKPAQSQWNDPNFRNNVTGYVQTFGDKTRSLVNDSLSQSNRSSSSSSLRSNYSSSNHTNHDANEDFFNSTIHSLQQPRSASPAAAQQQPARTRTPLREASTVKKVVKNDSDDEWEGW</sequence>
<evidence type="ECO:0000313" key="8">
    <source>
        <dbReference type="EMBL" id="KAG2208104.1"/>
    </source>
</evidence>
<dbReference type="SUPFAM" id="SSF57863">
    <property type="entry name" value="ArfGap/RecO-like zinc finger"/>
    <property type="match status" value="1"/>
</dbReference>
<dbReference type="Gene3D" id="1.10.220.150">
    <property type="entry name" value="Arf GTPase activating protein"/>
    <property type="match status" value="1"/>
</dbReference>
<protein>
    <recommendedName>
        <fullName evidence="7">Arf-GAP domain-containing protein</fullName>
    </recommendedName>
</protein>
<dbReference type="FunFam" id="1.10.220.150:FF:000014">
    <property type="entry name" value="ADP-ribosylation factor GTPase-activating protein"/>
    <property type="match status" value="1"/>
</dbReference>
<dbReference type="InterPro" id="IPR038508">
    <property type="entry name" value="ArfGAP_dom_sf"/>
</dbReference>
<feature type="domain" description="Arf-GAP" evidence="7">
    <location>
        <begin position="11"/>
        <end position="128"/>
    </location>
</feature>
<dbReference type="PRINTS" id="PR00405">
    <property type="entry name" value="REVINTRACTNG"/>
</dbReference>
<dbReference type="OrthoDB" id="983479at2759"/>
<dbReference type="GO" id="GO:0008270">
    <property type="term" value="F:zinc ion binding"/>
    <property type="evidence" value="ECO:0007669"/>
    <property type="project" value="UniProtKB-KW"/>
</dbReference>
<dbReference type="GO" id="GO:0030100">
    <property type="term" value="P:regulation of endocytosis"/>
    <property type="evidence" value="ECO:0007669"/>
    <property type="project" value="TreeGrafter"/>
</dbReference>
<dbReference type="GO" id="GO:0032012">
    <property type="term" value="P:regulation of ARF protein signal transduction"/>
    <property type="evidence" value="ECO:0007669"/>
    <property type="project" value="TreeGrafter"/>
</dbReference>
<keyword evidence="3 5" id="KW-0863">Zinc-finger</keyword>
<gene>
    <name evidence="8" type="ORF">INT47_010466</name>
</gene>
<dbReference type="GO" id="GO:0005096">
    <property type="term" value="F:GTPase activator activity"/>
    <property type="evidence" value="ECO:0007669"/>
    <property type="project" value="UniProtKB-KW"/>
</dbReference>
<evidence type="ECO:0000256" key="5">
    <source>
        <dbReference type="PROSITE-ProRule" id="PRU00288"/>
    </source>
</evidence>